<dbReference type="PROSITE" id="PS51898">
    <property type="entry name" value="TYR_RECOMBINASE"/>
    <property type="match status" value="1"/>
</dbReference>
<dbReference type="InterPro" id="IPR011010">
    <property type="entry name" value="DNA_brk_join_enz"/>
</dbReference>
<organism evidence="6 7">
    <name type="scientific">Mycolicibacterium fluoranthenivorans</name>
    <dbReference type="NCBI Taxonomy" id="258505"/>
    <lineage>
        <taxon>Bacteria</taxon>
        <taxon>Bacillati</taxon>
        <taxon>Actinomycetota</taxon>
        <taxon>Actinomycetes</taxon>
        <taxon>Mycobacteriales</taxon>
        <taxon>Mycobacteriaceae</taxon>
        <taxon>Mycolicibacterium</taxon>
    </lineage>
</organism>
<proteinExistence type="inferred from homology"/>
<dbReference type="STRING" id="1502745.SAMN02799620_00329"/>
<dbReference type="InterPro" id="IPR013762">
    <property type="entry name" value="Integrase-like_cat_sf"/>
</dbReference>
<dbReference type="RefSeq" id="WP_170847058.1">
    <property type="nucleotide sequence ID" value="NZ_FMUB01000001.1"/>
</dbReference>
<dbReference type="AlphaFoldDB" id="A0A1G4V603"/>
<dbReference type="GO" id="GO:0015074">
    <property type="term" value="P:DNA integration"/>
    <property type="evidence" value="ECO:0007669"/>
    <property type="project" value="InterPro"/>
</dbReference>
<feature type="domain" description="Tyr recombinase" evidence="5">
    <location>
        <begin position="50"/>
        <end position="329"/>
    </location>
</feature>
<name>A0A1G4V603_9MYCO</name>
<dbReference type="InterPro" id="IPR050090">
    <property type="entry name" value="Tyrosine_recombinase_XerCD"/>
</dbReference>
<evidence type="ECO:0000256" key="2">
    <source>
        <dbReference type="ARBA" id="ARBA00023125"/>
    </source>
</evidence>
<dbReference type="Gene3D" id="1.10.443.10">
    <property type="entry name" value="Intergrase catalytic core"/>
    <property type="match status" value="1"/>
</dbReference>
<keyword evidence="3" id="KW-0233">DNA recombination</keyword>
<sequence>MILAKKLTVNPAEHVQLPSARAGAVRPETDKLHTKGGNKTAAKRSRRRDDPARFLSAAQVSVLAAATPWPYSVFVHIDAWTGLRPGEMIALRVGDVHLPPDGAEGESWLSVAESVAVLDGESVYLDPKTEGSVRDVPLTADTADRLRAYLAVHPNLHDPDAPLFPAFSAVPLRLPYSPKRLPGTLPPSRVPAAVRDARAALRAARHDDLPPAHRQAAALADLTVDEAAARLTLDWDEPLRLDAFRKTIWSAAVLRANRVAKANAEPGVVPVTVPPGVAPYALRHTYASLCAAAGIKPLALSRRMGHAAVTMTMNVYAHLYRESAADDMAALGAMAVVAMPPASGGAKVIPLHG</sequence>
<dbReference type="InterPro" id="IPR002104">
    <property type="entry name" value="Integrase_catalytic"/>
</dbReference>
<dbReference type="GO" id="GO:0003677">
    <property type="term" value="F:DNA binding"/>
    <property type="evidence" value="ECO:0007669"/>
    <property type="project" value="UniProtKB-KW"/>
</dbReference>
<comment type="similarity">
    <text evidence="1">Belongs to the 'phage' integrase family.</text>
</comment>
<dbReference type="PANTHER" id="PTHR30349:SF41">
    <property type="entry name" value="INTEGRASE_RECOMBINASE PROTEIN MJ0367-RELATED"/>
    <property type="match status" value="1"/>
</dbReference>
<dbReference type="PANTHER" id="PTHR30349">
    <property type="entry name" value="PHAGE INTEGRASE-RELATED"/>
    <property type="match status" value="1"/>
</dbReference>
<evidence type="ECO:0000313" key="7">
    <source>
        <dbReference type="Proteomes" id="UP000199707"/>
    </source>
</evidence>
<evidence type="ECO:0000256" key="1">
    <source>
        <dbReference type="ARBA" id="ARBA00008857"/>
    </source>
</evidence>
<accession>A0A1G4V603</accession>
<reference evidence="7" key="1">
    <citation type="submission" date="2016-10" db="EMBL/GenBank/DDBJ databases">
        <authorList>
            <person name="Varghese N."/>
            <person name="Submissions S."/>
        </authorList>
    </citation>
    <scope>NUCLEOTIDE SEQUENCE [LARGE SCALE GENOMIC DNA]</scope>
    <source>
        <strain evidence="7">UNC267MFSha1.1M11</strain>
    </source>
</reference>
<evidence type="ECO:0000313" key="6">
    <source>
        <dbReference type="EMBL" id="SCX01782.1"/>
    </source>
</evidence>
<protein>
    <submittedName>
        <fullName evidence="6">Phage integrase family protein</fullName>
    </submittedName>
</protein>
<evidence type="ECO:0000259" key="5">
    <source>
        <dbReference type="PROSITE" id="PS51898"/>
    </source>
</evidence>
<gene>
    <name evidence="6" type="ORF">SAMN02799620_00329</name>
</gene>
<evidence type="ECO:0000256" key="3">
    <source>
        <dbReference type="ARBA" id="ARBA00023172"/>
    </source>
</evidence>
<dbReference type="EMBL" id="FMUB01000001">
    <property type="protein sequence ID" value="SCX01782.1"/>
    <property type="molecule type" value="Genomic_DNA"/>
</dbReference>
<feature type="region of interest" description="Disordered" evidence="4">
    <location>
        <begin position="18"/>
        <end position="50"/>
    </location>
</feature>
<keyword evidence="2" id="KW-0238">DNA-binding</keyword>
<dbReference type="SUPFAM" id="SSF56349">
    <property type="entry name" value="DNA breaking-rejoining enzymes"/>
    <property type="match status" value="1"/>
</dbReference>
<evidence type="ECO:0000256" key="4">
    <source>
        <dbReference type="SAM" id="MobiDB-lite"/>
    </source>
</evidence>
<dbReference type="Proteomes" id="UP000199707">
    <property type="component" value="Unassembled WGS sequence"/>
</dbReference>
<dbReference type="GO" id="GO:0006310">
    <property type="term" value="P:DNA recombination"/>
    <property type="evidence" value="ECO:0007669"/>
    <property type="project" value="UniProtKB-KW"/>
</dbReference>